<proteinExistence type="inferred from homology"/>
<comment type="function">
    <text evidence="11 12">Phosphorylation of dTMP to form dTDP in both de novo and salvage pathways of dTTP synthesis.</text>
</comment>
<keyword evidence="5 12" id="KW-0545">Nucleotide biosynthesis</keyword>
<organism evidence="14 15">
    <name type="scientific">Haliea salexigens</name>
    <dbReference type="NCBI Taxonomy" id="287487"/>
    <lineage>
        <taxon>Bacteria</taxon>
        <taxon>Pseudomonadati</taxon>
        <taxon>Pseudomonadota</taxon>
        <taxon>Gammaproteobacteria</taxon>
        <taxon>Cellvibrionales</taxon>
        <taxon>Halieaceae</taxon>
        <taxon>Haliea</taxon>
    </lineage>
</organism>
<dbReference type="PANTHER" id="PTHR10344">
    <property type="entry name" value="THYMIDYLATE KINASE"/>
    <property type="match status" value="1"/>
</dbReference>
<evidence type="ECO:0000256" key="3">
    <source>
        <dbReference type="ARBA" id="ARBA00017144"/>
    </source>
</evidence>
<comment type="caution">
    <text evidence="14">The sequence shown here is derived from an EMBL/GenBank/DDBJ whole genome shotgun (WGS) entry which is preliminary data.</text>
</comment>
<dbReference type="AlphaFoldDB" id="A0A3C1KL76"/>
<keyword evidence="8 12" id="KW-0067">ATP-binding</keyword>
<evidence type="ECO:0000313" key="14">
    <source>
        <dbReference type="EMBL" id="HAN27361.1"/>
    </source>
</evidence>
<sequence length="219" mass="24323">MVPSRGLFITVEGGEGAGKSTNIAGIQTYLQSRGVDLVVTREPGGTRLGEDVREVLLRPREEPVVPMAELLLLFAARAQHVEDVILPALGAGKWVICDRFTDASYAYQCGGRGMPASAVRALESLVQGELRPDYTLLLDTPVDMGLERVRGRGDLDRFEREELAFFQRVRETYLQLARESSGRYHLVDASQPLEGVQARIEEICEELFACWAPRHPVAR</sequence>
<evidence type="ECO:0000259" key="13">
    <source>
        <dbReference type="Pfam" id="PF02223"/>
    </source>
</evidence>
<feature type="domain" description="Thymidylate kinase-like" evidence="13">
    <location>
        <begin position="11"/>
        <end position="200"/>
    </location>
</feature>
<dbReference type="Gene3D" id="3.40.50.300">
    <property type="entry name" value="P-loop containing nucleotide triphosphate hydrolases"/>
    <property type="match status" value="1"/>
</dbReference>
<dbReference type="SUPFAM" id="SSF52540">
    <property type="entry name" value="P-loop containing nucleoside triphosphate hydrolases"/>
    <property type="match status" value="1"/>
</dbReference>
<name>A0A3C1KL76_9GAMM</name>
<dbReference type="GO" id="GO:0006233">
    <property type="term" value="P:dTDP biosynthetic process"/>
    <property type="evidence" value="ECO:0007669"/>
    <property type="project" value="InterPro"/>
</dbReference>
<comment type="catalytic activity">
    <reaction evidence="10 12">
        <text>dTMP + ATP = dTDP + ADP</text>
        <dbReference type="Rhea" id="RHEA:13517"/>
        <dbReference type="ChEBI" id="CHEBI:30616"/>
        <dbReference type="ChEBI" id="CHEBI:58369"/>
        <dbReference type="ChEBI" id="CHEBI:63528"/>
        <dbReference type="ChEBI" id="CHEBI:456216"/>
        <dbReference type="EC" id="2.7.4.9"/>
    </reaction>
</comment>
<protein>
    <recommendedName>
        <fullName evidence="3 12">Thymidylate kinase</fullName>
        <ecNumber evidence="2 12">2.7.4.9</ecNumber>
    </recommendedName>
    <alternativeName>
        <fullName evidence="9 12">dTMP kinase</fullName>
    </alternativeName>
</protein>
<evidence type="ECO:0000256" key="11">
    <source>
        <dbReference type="ARBA" id="ARBA00057735"/>
    </source>
</evidence>
<dbReference type="FunFam" id="3.40.50.300:FF:000225">
    <property type="entry name" value="Thymidylate kinase"/>
    <property type="match status" value="1"/>
</dbReference>
<dbReference type="Pfam" id="PF02223">
    <property type="entry name" value="Thymidylate_kin"/>
    <property type="match status" value="1"/>
</dbReference>
<evidence type="ECO:0000256" key="6">
    <source>
        <dbReference type="ARBA" id="ARBA00022741"/>
    </source>
</evidence>
<dbReference type="EMBL" id="DMND01000092">
    <property type="protein sequence ID" value="HAN27361.1"/>
    <property type="molecule type" value="Genomic_DNA"/>
</dbReference>
<reference evidence="14 15" key="1">
    <citation type="journal article" date="2018" name="Nat. Biotechnol.">
        <title>A standardized bacterial taxonomy based on genome phylogeny substantially revises the tree of life.</title>
        <authorList>
            <person name="Parks D.H."/>
            <person name="Chuvochina M."/>
            <person name="Waite D.W."/>
            <person name="Rinke C."/>
            <person name="Skarshewski A."/>
            <person name="Chaumeil P.A."/>
            <person name="Hugenholtz P."/>
        </authorList>
    </citation>
    <scope>NUCLEOTIDE SEQUENCE [LARGE SCALE GENOMIC DNA]</scope>
    <source>
        <strain evidence="14">UBA9158</strain>
    </source>
</reference>
<keyword evidence="6 12" id="KW-0547">Nucleotide-binding</keyword>
<evidence type="ECO:0000256" key="9">
    <source>
        <dbReference type="ARBA" id="ARBA00029962"/>
    </source>
</evidence>
<dbReference type="STRING" id="1121937.GCA_000423125_03506"/>
<dbReference type="NCBIfam" id="TIGR00041">
    <property type="entry name" value="DTMP_kinase"/>
    <property type="match status" value="1"/>
</dbReference>
<evidence type="ECO:0000256" key="8">
    <source>
        <dbReference type="ARBA" id="ARBA00022840"/>
    </source>
</evidence>
<gene>
    <name evidence="12" type="primary">tmk</name>
    <name evidence="14" type="ORF">DCP75_06515</name>
</gene>
<dbReference type="InterPro" id="IPR018094">
    <property type="entry name" value="Thymidylate_kinase"/>
</dbReference>
<evidence type="ECO:0000256" key="5">
    <source>
        <dbReference type="ARBA" id="ARBA00022727"/>
    </source>
</evidence>
<dbReference type="EC" id="2.7.4.9" evidence="2 12"/>
<dbReference type="GO" id="GO:0006227">
    <property type="term" value="P:dUDP biosynthetic process"/>
    <property type="evidence" value="ECO:0007669"/>
    <property type="project" value="TreeGrafter"/>
</dbReference>
<feature type="binding site" evidence="12">
    <location>
        <begin position="13"/>
        <end position="20"/>
    </location>
    <ligand>
        <name>ATP</name>
        <dbReference type="ChEBI" id="CHEBI:30616"/>
    </ligand>
</feature>
<evidence type="ECO:0000256" key="2">
    <source>
        <dbReference type="ARBA" id="ARBA00012980"/>
    </source>
</evidence>
<dbReference type="Proteomes" id="UP000259273">
    <property type="component" value="Unassembled WGS sequence"/>
</dbReference>
<accession>A0A3C1KL76</accession>
<evidence type="ECO:0000256" key="1">
    <source>
        <dbReference type="ARBA" id="ARBA00009776"/>
    </source>
</evidence>
<dbReference type="GO" id="GO:0004798">
    <property type="term" value="F:dTMP kinase activity"/>
    <property type="evidence" value="ECO:0007669"/>
    <property type="project" value="UniProtKB-UniRule"/>
</dbReference>
<dbReference type="GO" id="GO:0005829">
    <property type="term" value="C:cytosol"/>
    <property type="evidence" value="ECO:0007669"/>
    <property type="project" value="TreeGrafter"/>
</dbReference>
<dbReference type="GO" id="GO:0005524">
    <property type="term" value="F:ATP binding"/>
    <property type="evidence" value="ECO:0007669"/>
    <property type="project" value="UniProtKB-UniRule"/>
</dbReference>
<evidence type="ECO:0000256" key="10">
    <source>
        <dbReference type="ARBA" id="ARBA00048743"/>
    </source>
</evidence>
<dbReference type="HAMAP" id="MF_00165">
    <property type="entry name" value="Thymidylate_kinase"/>
    <property type="match status" value="1"/>
</dbReference>
<dbReference type="GO" id="GO:0006235">
    <property type="term" value="P:dTTP biosynthetic process"/>
    <property type="evidence" value="ECO:0007669"/>
    <property type="project" value="UniProtKB-UniRule"/>
</dbReference>
<evidence type="ECO:0000313" key="15">
    <source>
        <dbReference type="Proteomes" id="UP000259273"/>
    </source>
</evidence>
<keyword evidence="7 12" id="KW-0418">Kinase</keyword>
<keyword evidence="4 12" id="KW-0808">Transferase</keyword>
<dbReference type="PANTHER" id="PTHR10344:SF4">
    <property type="entry name" value="UMP-CMP KINASE 2, MITOCHONDRIAL"/>
    <property type="match status" value="1"/>
</dbReference>
<evidence type="ECO:0000256" key="4">
    <source>
        <dbReference type="ARBA" id="ARBA00022679"/>
    </source>
</evidence>
<dbReference type="CDD" id="cd01672">
    <property type="entry name" value="TMPK"/>
    <property type="match status" value="1"/>
</dbReference>
<dbReference type="InterPro" id="IPR027417">
    <property type="entry name" value="P-loop_NTPase"/>
</dbReference>
<evidence type="ECO:0000256" key="7">
    <source>
        <dbReference type="ARBA" id="ARBA00022777"/>
    </source>
</evidence>
<comment type="similarity">
    <text evidence="1 12">Belongs to the thymidylate kinase family.</text>
</comment>
<dbReference type="InterPro" id="IPR039430">
    <property type="entry name" value="Thymidylate_kin-like_dom"/>
</dbReference>
<evidence type="ECO:0000256" key="12">
    <source>
        <dbReference type="HAMAP-Rule" id="MF_00165"/>
    </source>
</evidence>